<dbReference type="Gene3D" id="3.60.130.10">
    <property type="entry name" value="Clavaminate synthase-like"/>
    <property type="match status" value="1"/>
</dbReference>
<keyword evidence="2" id="KW-0560">Oxidoreductase</keyword>
<dbReference type="PANTHER" id="PTHR10696:SF56">
    <property type="entry name" value="TAUD_TFDA-LIKE DOMAIN-CONTAINING PROTEIN"/>
    <property type="match status" value="1"/>
</dbReference>
<dbReference type="EMBL" id="FOAZ01000031">
    <property type="protein sequence ID" value="SEM50895.1"/>
    <property type="molecule type" value="Genomic_DNA"/>
</dbReference>
<dbReference type="Pfam" id="PF02668">
    <property type="entry name" value="TauD"/>
    <property type="match status" value="1"/>
</dbReference>
<dbReference type="eggNOG" id="COG2175">
    <property type="taxonomic scope" value="Bacteria"/>
</dbReference>
<feature type="domain" description="TauD/TfdA-like" evidence="5">
    <location>
        <begin position="63"/>
        <end position="316"/>
    </location>
</feature>
<dbReference type="OrthoDB" id="5491415at2"/>
<dbReference type="RefSeq" id="WP_042452693.1">
    <property type="nucleotide sequence ID" value="NZ_BBPN01000026.1"/>
</dbReference>
<evidence type="ECO:0000313" key="7">
    <source>
        <dbReference type="Proteomes" id="UP000183015"/>
    </source>
</evidence>
<dbReference type="PANTHER" id="PTHR10696">
    <property type="entry name" value="GAMMA-BUTYROBETAINE HYDROXYLASE-RELATED"/>
    <property type="match status" value="1"/>
</dbReference>
<gene>
    <name evidence="6" type="ORF">SAMN05414137_13148</name>
</gene>
<evidence type="ECO:0000256" key="2">
    <source>
        <dbReference type="ARBA" id="ARBA00023002"/>
    </source>
</evidence>
<dbReference type="InterPro" id="IPR003819">
    <property type="entry name" value="TauD/TfdA-like"/>
</dbReference>
<organism evidence="6 7">
    <name type="scientific">Streptacidiphilus jiangxiensis</name>
    <dbReference type="NCBI Taxonomy" id="235985"/>
    <lineage>
        <taxon>Bacteria</taxon>
        <taxon>Bacillati</taxon>
        <taxon>Actinomycetota</taxon>
        <taxon>Actinomycetes</taxon>
        <taxon>Kitasatosporales</taxon>
        <taxon>Streptomycetaceae</taxon>
        <taxon>Streptacidiphilus</taxon>
    </lineage>
</organism>
<dbReference type="STRING" id="235985.SAMN05414137_13148"/>
<reference evidence="7" key="1">
    <citation type="submission" date="2016-10" db="EMBL/GenBank/DDBJ databases">
        <authorList>
            <person name="Varghese N."/>
        </authorList>
    </citation>
    <scope>NUCLEOTIDE SEQUENCE [LARGE SCALE GENOMIC DNA]</scope>
    <source>
        <strain evidence="7">DSM 45096 / BCRC 16803 / CGMCC 4.1857 / CIP 109030 / JCM 12277 / KCTC 19219 / NBRC 100920 / 33214</strain>
    </source>
</reference>
<dbReference type="AlphaFoldDB" id="A0A1H7YY55"/>
<sequence length="370" mass="41058">MVLHPRLQHPFHPPFPLAKGPAVWRGPELSATVTTAELDAGHVRELEQALRVARQRDVPLLRLTHEDFPLPRTAALLRRLAKKLEHGRGFVLLKGLPVERLGTADVSTVFWCVGRHLGVAVSQNAAGHMLGHVMDTGRDLADPATRGYQTRAALPFHSDPADVTALLQLSAPRTGGRISLVSSGALHNAVLERRPDLAARLFRRHRLDRREEHEPGELPWHELPLAVWQDGRLSLRYDRLRLDSARRFRQEPRPQPADAELFDLLDDLAASPGFRHELQLEVGDVLLLNNHAVLHSREAFEDGPDPAHRRHLLRLWLTPHQPRSLPDAFWGGATAAGAGRGGVPPCDVVSPVRAPLAHFPSRPSALTSVR</sequence>
<keyword evidence="7" id="KW-1185">Reference proteome</keyword>
<evidence type="ECO:0000256" key="4">
    <source>
        <dbReference type="ARBA" id="ARBA00023194"/>
    </source>
</evidence>
<proteinExistence type="predicted"/>
<evidence type="ECO:0000313" key="6">
    <source>
        <dbReference type="EMBL" id="SEM50895.1"/>
    </source>
</evidence>
<evidence type="ECO:0000259" key="5">
    <source>
        <dbReference type="Pfam" id="PF02668"/>
    </source>
</evidence>
<keyword evidence="3" id="KW-0408">Iron</keyword>
<dbReference type="SUPFAM" id="SSF51197">
    <property type="entry name" value="Clavaminate synthase-like"/>
    <property type="match status" value="1"/>
</dbReference>
<keyword evidence="6" id="KW-0223">Dioxygenase</keyword>
<accession>A0A1H7YY55</accession>
<name>A0A1H7YY55_STRJI</name>
<dbReference type="GO" id="GO:0017000">
    <property type="term" value="P:antibiotic biosynthetic process"/>
    <property type="evidence" value="ECO:0007669"/>
    <property type="project" value="UniProtKB-KW"/>
</dbReference>
<comment type="cofactor">
    <cofactor evidence="1">
        <name>Fe(2+)</name>
        <dbReference type="ChEBI" id="CHEBI:29033"/>
    </cofactor>
</comment>
<dbReference type="InterPro" id="IPR042098">
    <property type="entry name" value="TauD-like_sf"/>
</dbReference>
<evidence type="ECO:0000256" key="1">
    <source>
        <dbReference type="ARBA" id="ARBA00001954"/>
    </source>
</evidence>
<keyword evidence="4" id="KW-0045">Antibiotic biosynthesis</keyword>
<dbReference type="Proteomes" id="UP000183015">
    <property type="component" value="Unassembled WGS sequence"/>
</dbReference>
<dbReference type="InterPro" id="IPR050411">
    <property type="entry name" value="AlphaKG_dependent_hydroxylases"/>
</dbReference>
<dbReference type="GO" id="GO:0051213">
    <property type="term" value="F:dioxygenase activity"/>
    <property type="evidence" value="ECO:0007669"/>
    <property type="project" value="UniProtKB-KW"/>
</dbReference>
<evidence type="ECO:0000256" key="3">
    <source>
        <dbReference type="ARBA" id="ARBA00023004"/>
    </source>
</evidence>
<protein>
    <submittedName>
        <fullName evidence="6">Taurine dioxygenase, alpha-ketoglutarate-dependent</fullName>
    </submittedName>
</protein>